<dbReference type="Gene3D" id="4.10.530.10">
    <property type="entry name" value="Gamma-fibrinogen Carboxyl Terminal Fragment, domain 2"/>
    <property type="match status" value="1"/>
</dbReference>
<dbReference type="InterPro" id="IPR014716">
    <property type="entry name" value="Fibrinogen_a/b/g_C_1"/>
</dbReference>
<dbReference type="InterPro" id="IPR050373">
    <property type="entry name" value="Fibrinogen_C-term_domain"/>
</dbReference>
<dbReference type="NCBIfam" id="NF040941">
    <property type="entry name" value="GGGWT_bact"/>
    <property type="match status" value="1"/>
</dbReference>
<reference evidence="4 5" key="2">
    <citation type="submission" date="2019-01" db="EMBL/GenBank/DDBJ databases">
        <title>The decoding of complex shrimp genome reveals the adaptation for benthos swimmer, frequently molting mechanism and breeding impact on genome.</title>
        <authorList>
            <person name="Sun Y."/>
            <person name="Gao Y."/>
            <person name="Yu Y."/>
        </authorList>
    </citation>
    <scope>NUCLEOTIDE SEQUENCE [LARGE SCALE GENOMIC DNA]</scope>
    <source>
        <tissue evidence="4">Muscle</tissue>
    </source>
</reference>
<dbReference type="AlphaFoldDB" id="A0A3R7Q7Y6"/>
<keyword evidence="1" id="KW-0175">Coiled coil</keyword>
<dbReference type="PANTHER" id="PTHR19143">
    <property type="entry name" value="FIBRINOGEN/TENASCIN/ANGIOPOEITIN"/>
    <property type="match status" value="1"/>
</dbReference>
<gene>
    <name evidence="4" type="ORF">C7M84_010867</name>
</gene>
<feature type="compositionally biased region" description="Low complexity" evidence="2">
    <location>
        <begin position="476"/>
        <end position="492"/>
    </location>
</feature>
<keyword evidence="5" id="KW-1185">Reference proteome</keyword>
<evidence type="ECO:0000256" key="2">
    <source>
        <dbReference type="SAM" id="MobiDB-lite"/>
    </source>
</evidence>
<feature type="region of interest" description="Disordered" evidence="2">
    <location>
        <begin position="45"/>
        <end position="87"/>
    </location>
</feature>
<dbReference type="InterPro" id="IPR036056">
    <property type="entry name" value="Fibrinogen-like_C"/>
</dbReference>
<evidence type="ECO:0000259" key="3">
    <source>
        <dbReference type="PROSITE" id="PS51406"/>
    </source>
</evidence>
<dbReference type="OrthoDB" id="6145874at2759"/>
<protein>
    <submittedName>
        <fullName evidence="4">Ficolin-like protein 1</fullName>
    </submittedName>
</protein>
<organism evidence="4 5">
    <name type="scientific">Penaeus vannamei</name>
    <name type="common">Whiteleg shrimp</name>
    <name type="synonym">Litopenaeus vannamei</name>
    <dbReference type="NCBI Taxonomy" id="6689"/>
    <lineage>
        <taxon>Eukaryota</taxon>
        <taxon>Metazoa</taxon>
        <taxon>Ecdysozoa</taxon>
        <taxon>Arthropoda</taxon>
        <taxon>Crustacea</taxon>
        <taxon>Multicrustacea</taxon>
        <taxon>Malacostraca</taxon>
        <taxon>Eumalacostraca</taxon>
        <taxon>Eucarida</taxon>
        <taxon>Decapoda</taxon>
        <taxon>Dendrobranchiata</taxon>
        <taxon>Penaeoidea</taxon>
        <taxon>Penaeidae</taxon>
        <taxon>Penaeus</taxon>
    </lineage>
</organism>
<dbReference type="InterPro" id="IPR002181">
    <property type="entry name" value="Fibrinogen_a/b/g_C_dom"/>
</dbReference>
<dbReference type="SMART" id="SM00186">
    <property type="entry name" value="FBG"/>
    <property type="match status" value="1"/>
</dbReference>
<evidence type="ECO:0000313" key="5">
    <source>
        <dbReference type="Proteomes" id="UP000283509"/>
    </source>
</evidence>
<feature type="domain" description="Fibrinogen C-terminal" evidence="3">
    <location>
        <begin position="257"/>
        <end position="475"/>
    </location>
</feature>
<evidence type="ECO:0000313" key="4">
    <source>
        <dbReference type="EMBL" id="ROT70848.1"/>
    </source>
</evidence>
<accession>A0A3R7Q7Y6</accession>
<dbReference type="SUPFAM" id="SSF56496">
    <property type="entry name" value="Fibrinogen C-terminal domain-like"/>
    <property type="match status" value="1"/>
</dbReference>
<dbReference type="PROSITE" id="PS51406">
    <property type="entry name" value="FIBRINOGEN_C_2"/>
    <property type="match status" value="1"/>
</dbReference>
<proteinExistence type="predicted"/>
<dbReference type="Proteomes" id="UP000283509">
    <property type="component" value="Unassembled WGS sequence"/>
</dbReference>
<dbReference type="Pfam" id="PF00147">
    <property type="entry name" value="Fibrinogen_C"/>
    <property type="match status" value="1"/>
</dbReference>
<dbReference type="CDD" id="cd00087">
    <property type="entry name" value="FReD"/>
    <property type="match status" value="1"/>
</dbReference>
<dbReference type="STRING" id="6689.A0A3R7Q7Y6"/>
<dbReference type="Gene3D" id="3.90.215.10">
    <property type="entry name" value="Gamma Fibrinogen, chain A, domain 1"/>
    <property type="match status" value="1"/>
</dbReference>
<dbReference type="EMBL" id="QCYY01002380">
    <property type="protein sequence ID" value="ROT70848.1"/>
    <property type="molecule type" value="Genomic_DNA"/>
</dbReference>
<feature type="region of interest" description="Disordered" evidence="2">
    <location>
        <begin position="1"/>
        <end position="24"/>
    </location>
</feature>
<dbReference type="GO" id="GO:0005615">
    <property type="term" value="C:extracellular space"/>
    <property type="evidence" value="ECO:0007669"/>
    <property type="project" value="TreeGrafter"/>
</dbReference>
<sequence length="519" mass="57348">MQSREIRCETSGGRRQPGRGSGRCPSEIDLSCLSVSPAVSVWLRPQTSPGSSLSQPSSRRSSLASLSTSTSPSLAGSQERNVPRADRRLTNQSKLKLVWSSKSSTMWAWLVVSVVVVVHAAATTETHNTSTINVPSELLIQLLDVSRALQKLVPTSAGASVDAVSGEEALARADDAGYNSLLSLALRHHALLQQKNEDLLIQQGRCTARIEALQEDKQELREQLEEVRLRRAGAGGEVPLQSGRSRGRGGGLRMLAARQRHGMRDCAGHQSEGSTESGIYEIFPLECKAVRVWCDLETDGGGWTVFLNRVEQPVQENFTRTWNDYRDGFGDVSAEYWLGNEVLHQLTMREPQVLRVDAEDFNGSRRWGIWSRFRVDDEAHNYKLLSVMYSSNSTMGDGLLWHSGMEFSTIDRDNDMHKGSCASEYRGGWWYNVCHNANPTGILVNSDDFYSVGWVYWSPRQYKTSESPTPRRRRSTAPANDASSSPTTCPAAAKRRSGRGTREEEALGGSPASGTPTWL</sequence>
<dbReference type="PANTHER" id="PTHR19143:SF458">
    <property type="entry name" value="FIBRINOGEN C-TERMINAL DOMAIN-CONTAINING PROTEIN-RELATED"/>
    <property type="match status" value="1"/>
</dbReference>
<evidence type="ECO:0000256" key="1">
    <source>
        <dbReference type="SAM" id="Coils"/>
    </source>
</evidence>
<comment type="caution">
    <text evidence="4">The sequence shown here is derived from an EMBL/GenBank/DDBJ whole genome shotgun (WGS) entry which is preliminary data.</text>
</comment>
<feature type="coiled-coil region" evidence="1">
    <location>
        <begin position="203"/>
        <end position="237"/>
    </location>
</feature>
<feature type="region of interest" description="Disordered" evidence="2">
    <location>
        <begin position="462"/>
        <end position="519"/>
    </location>
</feature>
<reference evidence="4 5" key="1">
    <citation type="submission" date="2018-04" db="EMBL/GenBank/DDBJ databases">
        <authorList>
            <person name="Zhang X."/>
            <person name="Yuan J."/>
            <person name="Li F."/>
            <person name="Xiang J."/>
        </authorList>
    </citation>
    <scope>NUCLEOTIDE SEQUENCE [LARGE SCALE GENOMIC DNA]</scope>
    <source>
        <tissue evidence="4">Muscle</tissue>
    </source>
</reference>
<name>A0A3R7Q7Y6_PENVA</name>
<feature type="compositionally biased region" description="Low complexity" evidence="2">
    <location>
        <begin position="45"/>
        <end position="77"/>
    </location>
</feature>